<dbReference type="InterPro" id="IPR021135">
    <property type="entry name" value="PEP_COase"/>
</dbReference>
<keyword evidence="4" id="KW-1185">Reference proteome</keyword>
<dbReference type="Pfam" id="PF00311">
    <property type="entry name" value="PEPcase"/>
    <property type="match status" value="1"/>
</dbReference>
<proteinExistence type="predicted"/>
<gene>
    <name evidence="3" type="ORF">GCM10009416_05010</name>
</gene>
<dbReference type="InterPro" id="IPR015813">
    <property type="entry name" value="Pyrv/PenolPyrv_kinase-like_dom"/>
</dbReference>
<name>A0ABN1EM56_9PROT</name>
<evidence type="ECO:0000256" key="1">
    <source>
        <dbReference type="ARBA" id="ARBA00003670"/>
    </source>
</evidence>
<evidence type="ECO:0000313" key="4">
    <source>
        <dbReference type="Proteomes" id="UP001501588"/>
    </source>
</evidence>
<accession>A0ABN1EM56</accession>
<protein>
    <recommendedName>
        <fullName evidence="2">Phosphoenolpyruvate carboxylase</fullName>
    </recommendedName>
</protein>
<organism evidence="3 4">
    <name type="scientific">Craurococcus roseus</name>
    <dbReference type="NCBI Taxonomy" id="77585"/>
    <lineage>
        <taxon>Bacteria</taxon>
        <taxon>Pseudomonadati</taxon>
        <taxon>Pseudomonadota</taxon>
        <taxon>Alphaproteobacteria</taxon>
        <taxon>Acetobacterales</taxon>
        <taxon>Acetobacteraceae</taxon>
        <taxon>Craurococcus</taxon>
    </lineage>
</organism>
<dbReference type="PANTHER" id="PTHR30523:SF6">
    <property type="entry name" value="PHOSPHOENOLPYRUVATE CARBOXYLASE"/>
    <property type="match status" value="1"/>
</dbReference>
<comment type="function">
    <text evidence="1">Forms oxaloacetate, a four-carbon dicarboxylic acid source for the tricarboxylic acid cycle.</text>
</comment>
<reference evidence="3 4" key="1">
    <citation type="journal article" date="2019" name="Int. J. Syst. Evol. Microbiol.">
        <title>The Global Catalogue of Microorganisms (GCM) 10K type strain sequencing project: providing services to taxonomists for standard genome sequencing and annotation.</title>
        <authorList>
            <consortium name="The Broad Institute Genomics Platform"/>
            <consortium name="The Broad Institute Genome Sequencing Center for Infectious Disease"/>
            <person name="Wu L."/>
            <person name="Ma J."/>
        </authorList>
    </citation>
    <scope>NUCLEOTIDE SEQUENCE [LARGE SCALE GENOMIC DNA]</scope>
    <source>
        <strain evidence="3 4">JCM 9933</strain>
    </source>
</reference>
<evidence type="ECO:0000313" key="3">
    <source>
        <dbReference type="EMBL" id="GAA0569563.1"/>
    </source>
</evidence>
<evidence type="ECO:0000256" key="2">
    <source>
        <dbReference type="ARBA" id="ARBA00022419"/>
    </source>
</evidence>
<sequence>MDRNAPSAPADPETDLLGLVAAAREAAAGDPFASPALAVALALSRRLDDGELSIGDLAAVLDLLGRAAFRDRAARLSAGVGGTDAGTADAALAAVAARVARPDARRPPVVFEAFREACERPRAAAVFTAHPTFSLSPSAADALVGLACGGGTAAAEPPSLRPAPPTLEIEFERAATAIAAGRDALDRLAAAFLSEARSVWPDRWTQVEPRPVLLASWVGYDTDGRTDIGWQDTLRLRLRMKELQLARFAAQMAALPADCAAPLRDRAVSARDAVRAQIAACPPSGDPEPAAVQAFARALVERRDTAMATPAPLLGMVPAALAAAPDDGARLALCVARAGLAAHGLSLAHTHTRLNAAQIHNAARLRFPELSGSPGSPARRRALFAAVDEALAAARPETVDFGGLMTEQASALRLVMTVAQIAKHVDASQPVRFLIAETESGYTLLAALLLARLCGVEDRVEISPLFETAEALERRGERVVEEALRSRHWRGYLRRVGRLCLQLGYSDSGRYVGQIPASHLIERLKLRVADLLAQHGLADLEVVLFDTHGEGLGRGGHPEGLSARFAYLHPPAARAAFARHNIRTRLETSFQGGDGFLNFGAPALAHAAVARIAEHAFAPPEDGGGGAPPDPVYTDESGFAADLFAGARAAMTALVEDPGYGALLGAFGPALLDRTGSRPSARQSDGGGPAEIRHAREMRAIPNNAVLQQLGFLADVTHGLGEAASREPDTLAELMRGSARFAGAMAFARAALSFSDGDVLRGYVASLDPGMWLDRAARTRRPGRAGELAAVARALEGLGLGDPARAVFRRLLADHAALRAAWPGEAPRMPDRLFAVHAVRLCLMHRVWLLAVGVPDFSPRHGVTREALLRRLLRLDVAGATALLDQVFPSGPPPDAGFDFAEPPAPRHAGYGREQAELVAPLRGLSDAIREASAVVSLECGAFG</sequence>
<dbReference type="SUPFAM" id="SSF51621">
    <property type="entry name" value="Phosphoenolpyruvate/pyruvate domain"/>
    <property type="match status" value="1"/>
</dbReference>
<dbReference type="EMBL" id="BAAAFZ010000007">
    <property type="protein sequence ID" value="GAA0569563.1"/>
    <property type="molecule type" value="Genomic_DNA"/>
</dbReference>
<dbReference type="RefSeq" id="WP_343893562.1">
    <property type="nucleotide sequence ID" value="NZ_BAAAFZ010000007.1"/>
</dbReference>
<dbReference type="Proteomes" id="UP001501588">
    <property type="component" value="Unassembled WGS sequence"/>
</dbReference>
<comment type="caution">
    <text evidence="3">The sequence shown here is derived from an EMBL/GenBank/DDBJ whole genome shotgun (WGS) entry which is preliminary data.</text>
</comment>
<dbReference type="PANTHER" id="PTHR30523">
    <property type="entry name" value="PHOSPHOENOLPYRUVATE CARBOXYLASE"/>
    <property type="match status" value="1"/>
</dbReference>